<evidence type="ECO:0000313" key="1">
    <source>
        <dbReference type="EMBL" id="KAH7349765.1"/>
    </source>
</evidence>
<name>A0A8K0T3S2_9PEZI</name>
<proteinExistence type="predicted"/>
<protein>
    <submittedName>
        <fullName evidence="1">Uncharacterized protein</fullName>
    </submittedName>
</protein>
<reference evidence="1" key="1">
    <citation type="journal article" date="2021" name="Nat. Commun.">
        <title>Genetic determinants of endophytism in the Arabidopsis root mycobiome.</title>
        <authorList>
            <person name="Mesny F."/>
            <person name="Miyauchi S."/>
            <person name="Thiergart T."/>
            <person name="Pickel B."/>
            <person name="Atanasova L."/>
            <person name="Karlsson M."/>
            <person name="Huettel B."/>
            <person name="Barry K.W."/>
            <person name="Haridas S."/>
            <person name="Chen C."/>
            <person name="Bauer D."/>
            <person name="Andreopoulos W."/>
            <person name="Pangilinan J."/>
            <person name="LaButti K."/>
            <person name="Riley R."/>
            <person name="Lipzen A."/>
            <person name="Clum A."/>
            <person name="Drula E."/>
            <person name="Henrissat B."/>
            <person name="Kohler A."/>
            <person name="Grigoriev I.V."/>
            <person name="Martin F.M."/>
            <person name="Hacquard S."/>
        </authorList>
    </citation>
    <scope>NUCLEOTIDE SEQUENCE</scope>
    <source>
        <strain evidence="1">MPI-CAGE-AT-0016</strain>
    </source>
</reference>
<accession>A0A8K0T3S2</accession>
<gene>
    <name evidence="1" type="ORF">B0T11DRAFT_358736</name>
</gene>
<dbReference type="Proteomes" id="UP000813385">
    <property type="component" value="Unassembled WGS sequence"/>
</dbReference>
<sequence>MSSDDGASMWDVEGISYLSICFLQEDLANPGPNLYVAMNATRIYTKPGIPEFDTMSKAIGVGLKILRTEDGRRALCDLGRAVVQGWKHEGRHSFEGDPDMMPVYVDHFLARIKADFPVVGLSSQMLPGTYAVTQRMPAWGNTAGHGGGHLLDFRPKSASFIYYNYSRTAAMVKTYQAGDNATYSKFLVQIATTTSHELAHTFTGYLARGLLEPRTHTPLEVQYFSIVNEFVHRGEAGRWLENRLFGGALAWLTNPERPDDEAGHAYLFCGTRLYRINPAVFGEMVLNLENALIPFPFRCIGEGQTIAELAAAGSVQFS</sequence>
<keyword evidence="2" id="KW-1185">Reference proteome</keyword>
<organism evidence="1 2">
    <name type="scientific">Plectosphaerella cucumerina</name>
    <dbReference type="NCBI Taxonomy" id="40658"/>
    <lineage>
        <taxon>Eukaryota</taxon>
        <taxon>Fungi</taxon>
        <taxon>Dikarya</taxon>
        <taxon>Ascomycota</taxon>
        <taxon>Pezizomycotina</taxon>
        <taxon>Sordariomycetes</taxon>
        <taxon>Hypocreomycetidae</taxon>
        <taxon>Glomerellales</taxon>
        <taxon>Plectosphaerellaceae</taxon>
        <taxon>Plectosphaerella</taxon>
    </lineage>
</organism>
<dbReference type="OrthoDB" id="5290015at2759"/>
<evidence type="ECO:0000313" key="2">
    <source>
        <dbReference type="Proteomes" id="UP000813385"/>
    </source>
</evidence>
<dbReference type="AlphaFoldDB" id="A0A8K0T3S2"/>
<comment type="caution">
    <text evidence="1">The sequence shown here is derived from an EMBL/GenBank/DDBJ whole genome shotgun (WGS) entry which is preliminary data.</text>
</comment>
<dbReference type="EMBL" id="JAGPXD010000006">
    <property type="protein sequence ID" value="KAH7349765.1"/>
    <property type="molecule type" value="Genomic_DNA"/>
</dbReference>